<dbReference type="Pfam" id="PF06983">
    <property type="entry name" value="3-dmu-9_3-mt"/>
    <property type="match status" value="2"/>
</dbReference>
<gene>
    <name evidence="2" type="ORF">HNP25_001691</name>
</gene>
<name>A0A841ENS7_9BACT</name>
<proteinExistence type="predicted"/>
<protein>
    <submittedName>
        <fullName evidence="2">Putative 3-demethylubiquinone-9 3-methyltransferase (Glyoxalase superfamily)</fullName>
    </submittedName>
</protein>
<keyword evidence="2" id="KW-0489">Methyltransferase</keyword>
<reference evidence="2 3" key="1">
    <citation type="submission" date="2020-08" db="EMBL/GenBank/DDBJ databases">
        <title>Functional genomics of gut bacteria from endangered species of beetles.</title>
        <authorList>
            <person name="Carlos-Shanley C."/>
        </authorList>
    </citation>
    <scope>NUCLEOTIDE SEQUENCE [LARGE SCALE GENOMIC DNA]</scope>
    <source>
        <strain evidence="2 3">S00070</strain>
    </source>
</reference>
<dbReference type="Gene3D" id="3.30.720.100">
    <property type="match status" value="1"/>
</dbReference>
<dbReference type="AlphaFoldDB" id="A0A841ENS7"/>
<keyword evidence="3" id="KW-1185">Reference proteome</keyword>
<sequence length="279" mass="31040">MYTNAITSCLWFDGQAKEAATFYSTVFKSSKITSENPMVVTFELNGTKFMGLNGGPMFKINPSISFFVTCGTLEEVNKIWDKLIDGGKALMAIDTYPWSERYGWLQDKFGVTWQISIANDGEIEQKIKPSMLFTSNQFGKAEAAISFYTSIFGDSTTDLLVLYPDGGDHAGKVMYSEFQLSQHPLIAMDGPGVHEYTFNEGVSLMISCETQAEIDHYWYKLTEGGAESMCGWLKDKFGVSWQVVPSIIGKLMSDPEKGGRAMQAVMKMRKLDIATLLNA</sequence>
<dbReference type="GO" id="GO:0008168">
    <property type="term" value="F:methyltransferase activity"/>
    <property type="evidence" value="ECO:0007669"/>
    <property type="project" value="UniProtKB-KW"/>
</dbReference>
<evidence type="ECO:0000313" key="2">
    <source>
        <dbReference type="EMBL" id="MBB6003039.1"/>
    </source>
</evidence>
<feature type="domain" description="PhnB-like" evidence="1">
    <location>
        <begin position="5"/>
        <end position="115"/>
    </location>
</feature>
<accession>A0A841ENS7</accession>
<dbReference type="InterPro" id="IPR028973">
    <property type="entry name" value="PhnB-like"/>
</dbReference>
<dbReference type="CDD" id="cd06588">
    <property type="entry name" value="PhnB_like"/>
    <property type="match status" value="2"/>
</dbReference>
<evidence type="ECO:0000259" key="1">
    <source>
        <dbReference type="Pfam" id="PF06983"/>
    </source>
</evidence>
<dbReference type="PANTHER" id="PTHR33990">
    <property type="entry name" value="PROTEIN YJDN-RELATED"/>
    <property type="match status" value="1"/>
</dbReference>
<dbReference type="Gene3D" id="3.10.180.10">
    <property type="entry name" value="2,3-Dihydroxybiphenyl 1,2-Dioxygenase, domain 1"/>
    <property type="match status" value="1"/>
</dbReference>
<evidence type="ECO:0000313" key="3">
    <source>
        <dbReference type="Proteomes" id="UP000524404"/>
    </source>
</evidence>
<dbReference type="Gene3D" id="3.30.720.110">
    <property type="match status" value="1"/>
</dbReference>
<keyword evidence="2" id="KW-0830">Ubiquinone</keyword>
<organism evidence="2 3">
    <name type="scientific">Arcicella rosea</name>
    <dbReference type="NCBI Taxonomy" id="502909"/>
    <lineage>
        <taxon>Bacteria</taxon>
        <taxon>Pseudomonadati</taxon>
        <taxon>Bacteroidota</taxon>
        <taxon>Cytophagia</taxon>
        <taxon>Cytophagales</taxon>
        <taxon>Flectobacillaceae</taxon>
        <taxon>Arcicella</taxon>
    </lineage>
</organism>
<dbReference type="GO" id="GO:0032259">
    <property type="term" value="P:methylation"/>
    <property type="evidence" value="ECO:0007669"/>
    <property type="project" value="UniProtKB-KW"/>
</dbReference>
<feature type="domain" description="PhnB-like" evidence="1">
    <location>
        <begin position="125"/>
        <end position="244"/>
    </location>
</feature>
<comment type="caution">
    <text evidence="2">The sequence shown here is derived from an EMBL/GenBank/DDBJ whole genome shotgun (WGS) entry which is preliminary data.</text>
</comment>
<dbReference type="RefSeq" id="WP_184133189.1">
    <property type="nucleotide sequence ID" value="NZ_JACHKT010000009.1"/>
</dbReference>
<dbReference type="Proteomes" id="UP000524404">
    <property type="component" value="Unassembled WGS sequence"/>
</dbReference>
<dbReference type="SUPFAM" id="SSF54593">
    <property type="entry name" value="Glyoxalase/Bleomycin resistance protein/Dihydroxybiphenyl dioxygenase"/>
    <property type="match status" value="2"/>
</dbReference>
<keyword evidence="2" id="KW-0808">Transferase</keyword>
<dbReference type="EMBL" id="JACHKT010000009">
    <property type="protein sequence ID" value="MBB6003039.1"/>
    <property type="molecule type" value="Genomic_DNA"/>
</dbReference>
<dbReference type="InterPro" id="IPR029068">
    <property type="entry name" value="Glyas_Bleomycin-R_OHBP_Dase"/>
</dbReference>